<dbReference type="EMBL" id="VSRR010042244">
    <property type="protein sequence ID" value="MPC75954.1"/>
    <property type="molecule type" value="Genomic_DNA"/>
</dbReference>
<name>A0A5B7I569_PORTR</name>
<dbReference type="Proteomes" id="UP000324222">
    <property type="component" value="Unassembled WGS sequence"/>
</dbReference>
<keyword evidence="2" id="KW-1185">Reference proteome</keyword>
<comment type="caution">
    <text evidence="1">The sequence shown here is derived from an EMBL/GenBank/DDBJ whole genome shotgun (WGS) entry which is preliminary data.</text>
</comment>
<organism evidence="1 2">
    <name type="scientific">Portunus trituberculatus</name>
    <name type="common">Swimming crab</name>
    <name type="synonym">Neptunus trituberculatus</name>
    <dbReference type="NCBI Taxonomy" id="210409"/>
    <lineage>
        <taxon>Eukaryota</taxon>
        <taxon>Metazoa</taxon>
        <taxon>Ecdysozoa</taxon>
        <taxon>Arthropoda</taxon>
        <taxon>Crustacea</taxon>
        <taxon>Multicrustacea</taxon>
        <taxon>Malacostraca</taxon>
        <taxon>Eumalacostraca</taxon>
        <taxon>Eucarida</taxon>
        <taxon>Decapoda</taxon>
        <taxon>Pleocyemata</taxon>
        <taxon>Brachyura</taxon>
        <taxon>Eubrachyura</taxon>
        <taxon>Portunoidea</taxon>
        <taxon>Portunidae</taxon>
        <taxon>Portuninae</taxon>
        <taxon>Portunus</taxon>
    </lineage>
</organism>
<reference evidence="1 2" key="1">
    <citation type="submission" date="2019-05" db="EMBL/GenBank/DDBJ databases">
        <title>Another draft genome of Portunus trituberculatus and its Hox gene families provides insights of decapod evolution.</title>
        <authorList>
            <person name="Jeong J.-H."/>
            <person name="Song I."/>
            <person name="Kim S."/>
            <person name="Choi T."/>
            <person name="Kim D."/>
            <person name="Ryu S."/>
            <person name="Kim W."/>
        </authorList>
    </citation>
    <scope>NUCLEOTIDE SEQUENCE [LARGE SCALE GENOMIC DNA]</scope>
    <source>
        <tissue evidence="1">Muscle</tissue>
    </source>
</reference>
<evidence type="ECO:0000313" key="1">
    <source>
        <dbReference type="EMBL" id="MPC75954.1"/>
    </source>
</evidence>
<proteinExistence type="predicted"/>
<protein>
    <submittedName>
        <fullName evidence="1">Uncharacterized protein</fullName>
    </submittedName>
</protein>
<gene>
    <name evidence="1" type="ORF">E2C01_070355</name>
</gene>
<dbReference type="AlphaFoldDB" id="A0A5B7I569"/>
<sequence length="132" mass="14560">MSREAERDGWDGDAAVAGVLRHHPLHRCCSSSTRLLIVCAWFAYLEGESGECGRRLAHRLLVVPPRRHTRTAEHVYRCSQVLALTLKSSIDNLPSGSSHAFRSNAATCSNPSFSFLSAAEQNQTGTRPRNLD</sequence>
<evidence type="ECO:0000313" key="2">
    <source>
        <dbReference type="Proteomes" id="UP000324222"/>
    </source>
</evidence>
<accession>A0A5B7I569</accession>